<evidence type="ECO:0000256" key="1">
    <source>
        <dbReference type="SAM" id="MobiDB-lite"/>
    </source>
</evidence>
<sequence length="88" mass="8724">MPRQGDGSSDNGPIETGENLIHGASGDATIKRAQKVAPMPEPEKGAALEGMNASGGGSVGISGTTGQGRHANDSNKPPVVDQVTKGSS</sequence>
<accession>A0A6A6HUE1</accession>
<evidence type="ECO:0000313" key="3">
    <source>
        <dbReference type="Proteomes" id="UP000800094"/>
    </source>
</evidence>
<dbReference type="GeneID" id="54583766"/>
<name>A0A6A6HUE1_9PLEO</name>
<feature type="region of interest" description="Disordered" evidence="1">
    <location>
        <begin position="1"/>
        <end position="88"/>
    </location>
</feature>
<dbReference type="AlphaFoldDB" id="A0A6A6HUE1"/>
<protein>
    <submittedName>
        <fullName evidence="2">Uncharacterized protein</fullName>
    </submittedName>
</protein>
<feature type="compositionally biased region" description="Polar residues" evidence="1">
    <location>
        <begin position="1"/>
        <end position="11"/>
    </location>
</feature>
<dbReference type="Proteomes" id="UP000800094">
    <property type="component" value="Unassembled WGS sequence"/>
</dbReference>
<dbReference type="EMBL" id="ML987211">
    <property type="protein sequence ID" value="KAF2241631.1"/>
    <property type="molecule type" value="Genomic_DNA"/>
</dbReference>
<feature type="compositionally biased region" description="Gly residues" evidence="1">
    <location>
        <begin position="53"/>
        <end position="66"/>
    </location>
</feature>
<dbReference type="RefSeq" id="XP_033676635.1">
    <property type="nucleotide sequence ID" value="XM_033830436.1"/>
</dbReference>
<gene>
    <name evidence="2" type="ORF">BU26DRAFT_525134</name>
</gene>
<reference evidence="2" key="1">
    <citation type="journal article" date="2020" name="Stud. Mycol.">
        <title>101 Dothideomycetes genomes: a test case for predicting lifestyles and emergence of pathogens.</title>
        <authorList>
            <person name="Haridas S."/>
            <person name="Albert R."/>
            <person name="Binder M."/>
            <person name="Bloem J."/>
            <person name="Labutti K."/>
            <person name="Salamov A."/>
            <person name="Andreopoulos B."/>
            <person name="Baker S."/>
            <person name="Barry K."/>
            <person name="Bills G."/>
            <person name="Bluhm B."/>
            <person name="Cannon C."/>
            <person name="Castanera R."/>
            <person name="Culley D."/>
            <person name="Daum C."/>
            <person name="Ezra D."/>
            <person name="Gonzalez J."/>
            <person name="Henrissat B."/>
            <person name="Kuo A."/>
            <person name="Liang C."/>
            <person name="Lipzen A."/>
            <person name="Lutzoni F."/>
            <person name="Magnuson J."/>
            <person name="Mondo S."/>
            <person name="Nolan M."/>
            <person name="Ohm R."/>
            <person name="Pangilinan J."/>
            <person name="Park H.-J."/>
            <person name="Ramirez L."/>
            <person name="Alfaro M."/>
            <person name="Sun H."/>
            <person name="Tritt A."/>
            <person name="Yoshinaga Y."/>
            <person name="Zwiers L.-H."/>
            <person name="Turgeon B."/>
            <person name="Goodwin S."/>
            <person name="Spatafora J."/>
            <person name="Crous P."/>
            <person name="Grigoriev I."/>
        </authorList>
    </citation>
    <scope>NUCLEOTIDE SEQUENCE</scope>
    <source>
        <strain evidence="2">CBS 122368</strain>
    </source>
</reference>
<organism evidence="2 3">
    <name type="scientific">Trematosphaeria pertusa</name>
    <dbReference type="NCBI Taxonomy" id="390896"/>
    <lineage>
        <taxon>Eukaryota</taxon>
        <taxon>Fungi</taxon>
        <taxon>Dikarya</taxon>
        <taxon>Ascomycota</taxon>
        <taxon>Pezizomycotina</taxon>
        <taxon>Dothideomycetes</taxon>
        <taxon>Pleosporomycetidae</taxon>
        <taxon>Pleosporales</taxon>
        <taxon>Massarineae</taxon>
        <taxon>Trematosphaeriaceae</taxon>
        <taxon>Trematosphaeria</taxon>
    </lineage>
</organism>
<dbReference type="OrthoDB" id="3439627at2759"/>
<proteinExistence type="predicted"/>
<evidence type="ECO:0000313" key="2">
    <source>
        <dbReference type="EMBL" id="KAF2241631.1"/>
    </source>
</evidence>
<keyword evidence="3" id="KW-1185">Reference proteome</keyword>